<dbReference type="InterPro" id="IPR000587">
    <property type="entry name" value="Creatinase_N"/>
</dbReference>
<reference evidence="4" key="1">
    <citation type="submission" date="2016-10" db="EMBL/GenBank/DDBJ databases">
        <authorList>
            <person name="Varghese N."/>
            <person name="Submissions S."/>
        </authorList>
    </citation>
    <scope>NUCLEOTIDE SEQUENCE [LARGE SCALE GENOMIC DNA]</scope>
    <source>
        <strain evidence="4">CGMCC 1.8895</strain>
    </source>
</reference>
<dbReference type="InterPro" id="IPR029149">
    <property type="entry name" value="Creatin/AminoP/Spt16_N"/>
</dbReference>
<evidence type="ECO:0000259" key="1">
    <source>
        <dbReference type="Pfam" id="PF00557"/>
    </source>
</evidence>
<dbReference type="Gene3D" id="3.40.350.10">
    <property type="entry name" value="Creatinase/prolidase N-terminal domain"/>
    <property type="match status" value="1"/>
</dbReference>
<dbReference type="STRING" id="576118.SAMN05216216_12321"/>
<dbReference type="InterPro" id="IPR036005">
    <property type="entry name" value="Creatinase/aminopeptidase-like"/>
</dbReference>
<protein>
    <submittedName>
        <fullName evidence="3">Xaa-Pro dipeptidase</fullName>
    </submittedName>
</protein>
<dbReference type="InterPro" id="IPR000994">
    <property type="entry name" value="Pept_M24"/>
</dbReference>
<evidence type="ECO:0000313" key="4">
    <source>
        <dbReference type="Proteomes" id="UP000199008"/>
    </source>
</evidence>
<dbReference type="AlphaFoldDB" id="A0A1G9HHN9"/>
<dbReference type="Gene3D" id="3.90.230.10">
    <property type="entry name" value="Creatinase/methionine aminopeptidase superfamily"/>
    <property type="match status" value="1"/>
</dbReference>
<dbReference type="OrthoDB" id="9761809at2"/>
<dbReference type="Proteomes" id="UP000199008">
    <property type="component" value="Unassembled WGS sequence"/>
</dbReference>
<proteinExistence type="predicted"/>
<dbReference type="SUPFAM" id="SSF55920">
    <property type="entry name" value="Creatinase/aminopeptidase"/>
    <property type="match status" value="1"/>
</dbReference>
<dbReference type="CDD" id="cd01066">
    <property type="entry name" value="APP_MetAP"/>
    <property type="match status" value="1"/>
</dbReference>
<feature type="domain" description="Creatinase N-terminal" evidence="2">
    <location>
        <begin position="10"/>
        <end position="155"/>
    </location>
</feature>
<dbReference type="Pfam" id="PF01321">
    <property type="entry name" value="Creatinase_N"/>
    <property type="match status" value="1"/>
</dbReference>
<organism evidence="3 4">
    <name type="scientific">Lacicoccus qingdaonensis</name>
    <dbReference type="NCBI Taxonomy" id="576118"/>
    <lineage>
        <taxon>Bacteria</taxon>
        <taxon>Bacillati</taxon>
        <taxon>Bacillota</taxon>
        <taxon>Bacilli</taxon>
        <taxon>Bacillales</taxon>
        <taxon>Salinicoccaceae</taxon>
        <taxon>Lacicoccus</taxon>
    </lineage>
</organism>
<dbReference type="Pfam" id="PF00557">
    <property type="entry name" value="Peptidase_M24"/>
    <property type="match status" value="1"/>
</dbReference>
<evidence type="ECO:0000313" key="3">
    <source>
        <dbReference type="EMBL" id="SDL12023.1"/>
    </source>
</evidence>
<feature type="domain" description="Peptidase M24" evidence="1">
    <location>
        <begin position="163"/>
        <end position="371"/>
    </location>
</feature>
<dbReference type="EMBL" id="FNFY01000023">
    <property type="protein sequence ID" value="SDL12023.1"/>
    <property type="molecule type" value="Genomic_DNA"/>
</dbReference>
<gene>
    <name evidence="3" type="ORF">SAMN05216216_12321</name>
</gene>
<name>A0A1G9HHN9_9BACL</name>
<dbReference type="PANTHER" id="PTHR46112:SF2">
    <property type="entry name" value="XAA-PRO AMINOPEPTIDASE P-RELATED"/>
    <property type="match status" value="1"/>
</dbReference>
<evidence type="ECO:0000259" key="2">
    <source>
        <dbReference type="Pfam" id="PF01321"/>
    </source>
</evidence>
<dbReference type="PANTHER" id="PTHR46112">
    <property type="entry name" value="AMINOPEPTIDASE"/>
    <property type="match status" value="1"/>
</dbReference>
<dbReference type="InterPro" id="IPR050659">
    <property type="entry name" value="Peptidase_M24B"/>
</dbReference>
<dbReference type="RefSeq" id="WP_092987414.1">
    <property type="nucleotide sequence ID" value="NZ_FNFY01000023.1"/>
</dbReference>
<dbReference type="SUPFAM" id="SSF53092">
    <property type="entry name" value="Creatinase/prolidase N-terminal domain"/>
    <property type="match status" value="1"/>
</dbReference>
<sequence length="390" mass="44406">MFSKKEYKKRLNKTKQSMMQYGIEVLVVSNPSNMCYLTGYDAWSFYVHQAVVVFIDEKEPLWIGRGMDSKGAEQTTWMHPQNVINYPDEYVQSTIKHPMDYVAEVLLEKGKGERKIGVEMDAFYYTAKCHERMLYELPDAELKDASGIVNWVRLIKSKKEISYMRNAGYIVEQAMKAAYDNIEAGTRENDVAAAIYSAQMHGSEDFGGDYPSMAPMIPTGEQTASPHLTWSDKRYEDGDLVTIEIAGCYRRYNVPMARTMSLGKADPKVLEVGKVIMEGIDETLQYIQPGFTAQEINNVWAGTIAKYGYEKEARIGYSIGLSYPPDWGEHTISLRQHDNSILEPNMVFHLMPGMWFDNFGVSITESFLVTDKGVELLTSFDREIYQKGIS</sequence>
<accession>A0A1G9HHN9</accession>
<keyword evidence="4" id="KW-1185">Reference proteome</keyword>